<reference evidence="7" key="2">
    <citation type="submission" date="2019-07" db="EMBL/GenBank/DDBJ databases">
        <authorList>
            <person name="Whitman W."/>
            <person name="Huntemann M."/>
            <person name="Clum A."/>
            <person name="Pillay M."/>
            <person name="Palaniappan K."/>
            <person name="Varghese N."/>
            <person name="Mikhailova N."/>
            <person name="Stamatis D."/>
            <person name="Reddy T."/>
            <person name="Daum C."/>
            <person name="Shapiro N."/>
            <person name="Ivanova N."/>
            <person name="Kyrpides N."/>
            <person name="Woyke T."/>
        </authorList>
    </citation>
    <scope>NUCLEOTIDE SEQUENCE</scope>
    <source>
        <strain evidence="7">CGMCC 1.10685</strain>
    </source>
</reference>
<evidence type="ECO:0000313" key="9">
    <source>
        <dbReference type="Proteomes" id="UP000437862"/>
    </source>
</evidence>
<evidence type="ECO:0000256" key="2">
    <source>
        <dbReference type="ARBA" id="ARBA00022692"/>
    </source>
</evidence>
<gene>
    <name evidence="6" type="ORF">GO485_25100</name>
    <name evidence="7" type="ORF">IP92_04368</name>
</gene>
<feature type="transmembrane region" description="Helical" evidence="5">
    <location>
        <begin position="500"/>
        <end position="521"/>
    </location>
</feature>
<keyword evidence="9" id="KW-1185">Reference proteome</keyword>
<feature type="transmembrane region" description="Helical" evidence="5">
    <location>
        <begin position="619"/>
        <end position="642"/>
    </location>
</feature>
<feature type="transmembrane region" description="Helical" evidence="5">
    <location>
        <begin position="390"/>
        <end position="410"/>
    </location>
</feature>
<evidence type="ECO:0000256" key="1">
    <source>
        <dbReference type="ARBA" id="ARBA00004141"/>
    </source>
</evidence>
<proteinExistence type="predicted"/>
<dbReference type="GO" id="GO:0016020">
    <property type="term" value="C:membrane"/>
    <property type="evidence" value="ECO:0007669"/>
    <property type="project" value="UniProtKB-SubCell"/>
</dbReference>
<dbReference type="AlphaFoldDB" id="A0A562PJ64"/>
<dbReference type="InterPro" id="IPR011385">
    <property type="entry name" value="Site-sp_rcmbase"/>
</dbReference>
<dbReference type="Proteomes" id="UP000315112">
    <property type="component" value="Unassembled WGS sequence"/>
</dbReference>
<evidence type="ECO:0000256" key="5">
    <source>
        <dbReference type="SAM" id="Phobius"/>
    </source>
</evidence>
<keyword evidence="4 5" id="KW-0472">Membrane</keyword>
<keyword evidence="3 5" id="KW-1133">Transmembrane helix</keyword>
<evidence type="ECO:0000313" key="8">
    <source>
        <dbReference type="Proteomes" id="UP000315112"/>
    </source>
</evidence>
<dbReference type="RefSeq" id="WP_145879095.1">
    <property type="nucleotide sequence ID" value="NZ_CP046904.1"/>
</dbReference>
<evidence type="ECO:0000256" key="4">
    <source>
        <dbReference type="ARBA" id="ARBA00023136"/>
    </source>
</evidence>
<dbReference type="InterPro" id="IPR023271">
    <property type="entry name" value="Aquaporin-like"/>
</dbReference>
<keyword evidence="2 5" id="KW-0812">Transmembrane</keyword>
<comment type="subcellular location">
    <subcellularLocation>
        <location evidence="1">Membrane</location>
        <topology evidence="1">Multi-pass membrane protein</topology>
    </subcellularLocation>
</comment>
<dbReference type="EMBL" id="VLKW01000009">
    <property type="protein sequence ID" value="TWI44418.1"/>
    <property type="molecule type" value="Genomic_DNA"/>
</dbReference>
<dbReference type="Gene3D" id="1.20.1080.10">
    <property type="entry name" value="Glycerol uptake facilitator protein"/>
    <property type="match status" value="1"/>
</dbReference>
<protein>
    <submittedName>
        <fullName evidence="6 7">Recombinase</fullName>
    </submittedName>
</protein>
<evidence type="ECO:0000313" key="6">
    <source>
        <dbReference type="EMBL" id="QGZ42005.1"/>
    </source>
</evidence>
<dbReference type="EMBL" id="CP046904">
    <property type="protein sequence ID" value="QGZ42005.1"/>
    <property type="molecule type" value="Genomic_DNA"/>
</dbReference>
<dbReference type="OrthoDB" id="5688397at2"/>
<dbReference type="PIRSF" id="PIRSF015380">
    <property type="entry name" value="Site-sp_rcmb"/>
    <property type="match status" value="1"/>
</dbReference>
<organism evidence="7 8">
    <name type="scientific">Pseudoduganella flava</name>
    <dbReference type="NCBI Taxonomy" id="871742"/>
    <lineage>
        <taxon>Bacteria</taxon>
        <taxon>Pseudomonadati</taxon>
        <taxon>Pseudomonadota</taxon>
        <taxon>Betaproteobacteria</taxon>
        <taxon>Burkholderiales</taxon>
        <taxon>Oxalobacteraceae</taxon>
        <taxon>Telluria group</taxon>
        <taxon>Pseudoduganella</taxon>
    </lineage>
</organism>
<accession>A0A562PJ64</accession>
<name>A0A562PJ64_9BURK</name>
<feature type="transmembrane region" description="Helical" evidence="5">
    <location>
        <begin position="354"/>
        <end position="378"/>
    </location>
</feature>
<evidence type="ECO:0000256" key="3">
    <source>
        <dbReference type="ARBA" id="ARBA00022989"/>
    </source>
</evidence>
<reference evidence="6 9" key="3">
    <citation type="submission" date="2019-12" db="EMBL/GenBank/DDBJ databases">
        <title>Draft Genome Sequences of Six Type Strains of the Genus Massilia.</title>
        <authorList>
            <person name="Miess H."/>
            <person name="Frediansyah A."/>
            <person name="Goeker M."/>
            <person name="Gross H."/>
        </authorList>
    </citation>
    <scope>NUCLEOTIDE SEQUENCE [LARGE SCALE GENOMIC DNA]</scope>
    <source>
        <strain evidence="6 9">DSM 26639</strain>
    </source>
</reference>
<reference evidence="7 8" key="1">
    <citation type="journal article" date="2015" name="Stand. Genomic Sci.">
        <title>Genomic Encyclopedia of Bacterial and Archaeal Type Strains, Phase III: the genomes of soil and plant-associated and newly described type strains.</title>
        <authorList>
            <person name="Whitman W.B."/>
            <person name="Woyke T."/>
            <person name="Klenk H.P."/>
            <person name="Zhou Y."/>
            <person name="Lilburn T.G."/>
            <person name="Beck B.J."/>
            <person name="De Vos P."/>
            <person name="Vandamme P."/>
            <person name="Eisen J.A."/>
            <person name="Garrity G."/>
            <person name="Hugenholtz P."/>
            <person name="Kyrpides N.C."/>
        </authorList>
    </citation>
    <scope>NUCLEOTIDE SEQUENCE [LARGE SCALE GENOMIC DNA]</scope>
    <source>
        <strain evidence="7 8">CGMCC 1.10685</strain>
    </source>
</reference>
<dbReference type="Pfam" id="PF10136">
    <property type="entry name" value="SpecificRecomb"/>
    <property type="match status" value="1"/>
</dbReference>
<sequence length="678" mass="75469">MLAILDSIDERTTGTAALVALVDQLRPRRRGNHIRAAANVRTLTQLLKGNAGHAGQLRAYVLRLLRGRRHASLYSEVGVLSNDGFFTELKRRVAYRLLPPALGDEYLADLLDEVLYKRSDWCWISAVPAADWLDLFDTLFTRRDRIIMLPGMLEAIRTLSYRVAAIGLEPKLTNFHTEMEEFASPFLVQNREVVHYLDGYEKMLGGADVELDDAKHLLVMLDQCDAVVAKIRRKALVQGTTIALTYLLVTLTQSIDRMRKLLFLVDVSGELPPPPTVDLEAVRAAAMPHRAPTERQVQRRAATLAMALELIEAHNNKYTVRDLFRDNIHLLARNVTENASRTGEHYIAENRGELLGMFLSAAGAGVVVGFMALFKILLGTLRAAPLVEAFLFSMNYSLGFVFIHLLHFTVATKQPAMTASRIAASLQSRDGRHIDLDSLAELINKVFRTQVTAVLGNIATALPTAWLIAWCWRQFSGHHLVTPEKAMHLLHDIDPIHTPALFYAAIAGVCLFLAGLISGYYDNQALYTRWGRRISQLRGLAALIGQDRTDRLGRYLEHNLGSIMGNFYFGIMLGMASALGLLLGLPIDIRHVTFSSANFATALVGLDHNVSWQLVVTSVIGFLAIGTVNLLVSFGLALWVALRARRIPFEHGFLLLRALGNRLRRAPVDFFIGTKESK</sequence>
<evidence type="ECO:0000313" key="7">
    <source>
        <dbReference type="EMBL" id="TWI44418.1"/>
    </source>
</evidence>
<dbReference type="Proteomes" id="UP000437862">
    <property type="component" value="Chromosome"/>
</dbReference>
<feature type="transmembrane region" description="Helical" evidence="5">
    <location>
        <begin position="567"/>
        <end position="587"/>
    </location>
</feature>